<protein>
    <submittedName>
        <fullName evidence="2">Acetyl-CoA hydrolase</fullName>
    </submittedName>
</protein>
<gene>
    <name evidence="2" type="ORF">I6U48_26455</name>
</gene>
<dbReference type="Pfam" id="PF18232">
    <property type="entry name" value="Chalcone_N"/>
    <property type="match status" value="1"/>
</dbReference>
<dbReference type="EMBL" id="JAEEGC010000177">
    <property type="protein sequence ID" value="MBV7276426.1"/>
    <property type="molecule type" value="Genomic_DNA"/>
</dbReference>
<accession>A0A949WTP1</accession>
<dbReference type="Proteomes" id="UP000694308">
    <property type="component" value="Unassembled WGS sequence"/>
</dbReference>
<name>A0A949WTP1_9CLOT</name>
<evidence type="ECO:0000313" key="3">
    <source>
        <dbReference type="Proteomes" id="UP000694308"/>
    </source>
</evidence>
<proteinExistence type="predicted"/>
<dbReference type="AlphaFoldDB" id="A0A949WTP1"/>
<dbReference type="InterPro" id="IPR040518">
    <property type="entry name" value="Chalcone_N"/>
</dbReference>
<feature type="domain" description="Chalcone isomerase N-terminal" evidence="1">
    <location>
        <begin position="5"/>
        <end position="106"/>
    </location>
</feature>
<sequence>MAIEFNPMRSLIYVDVVKEDYRHMLKHWLYYHHVPESMSQFGPYVSKYAFYPALPTPPDGERFGTHRMQLTEHYWMVNPLTPEFKNKTMTEYFPIDVLKWQGNVPDDNKVAVLEGEETEMMESGDTARSAGGDNGCPPFIWAFVPLSWEEDLKGAGRTMEDGPNYRWQFVMKYPDGVSIEEGDKWFYEEVVPKFQESPDVTRMLTSKIIQSVNHCPYQRVVEIWFNCPSGWHRTAVEKAKEIKKPSWAKYDEFPYLKPKFEISSLFLTDIAESDNYTQYRGFIPMR</sequence>
<evidence type="ECO:0000313" key="2">
    <source>
        <dbReference type="EMBL" id="MBV7276426.1"/>
    </source>
</evidence>
<organism evidence="2 3">
    <name type="scientific">Clostridium thailandense</name>
    <dbReference type="NCBI Taxonomy" id="2794346"/>
    <lineage>
        <taxon>Bacteria</taxon>
        <taxon>Bacillati</taxon>
        <taxon>Bacillota</taxon>
        <taxon>Clostridia</taxon>
        <taxon>Eubacteriales</taxon>
        <taxon>Clostridiaceae</taxon>
        <taxon>Clostridium</taxon>
    </lineage>
</organism>
<dbReference type="GO" id="GO:0016787">
    <property type="term" value="F:hydrolase activity"/>
    <property type="evidence" value="ECO:0007669"/>
    <property type="project" value="UniProtKB-KW"/>
</dbReference>
<comment type="caution">
    <text evidence="2">The sequence shown here is derived from an EMBL/GenBank/DDBJ whole genome shotgun (WGS) entry which is preliminary data.</text>
</comment>
<keyword evidence="3" id="KW-1185">Reference proteome</keyword>
<evidence type="ECO:0000259" key="1">
    <source>
        <dbReference type="Pfam" id="PF18232"/>
    </source>
</evidence>
<reference evidence="2" key="1">
    <citation type="submission" date="2020-12" db="EMBL/GenBank/DDBJ databases">
        <title>Clostridium thailandense sp. nov., a novel acetogenic bacterium isolated from peat land soil in Thailand.</title>
        <authorList>
            <person name="Chaikitkaew S."/>
            <person name="Birkeland N.K."/>
        </authorList>
    </citation>
    <scope>NUCLEOTIDE SEQUENCE</scope>
    <source>
        <strain evidence="2">PL3</strain>
    </source>
</reference>
<keyword evidence="2" id="KW-0378">Hydrolase</keyword>